<dbReference type="EMBL" id="CP051139">
    <property type="protein sequence ID" value="QIW95557.1"/>
    <property type="molecule type" value="Genomic_DNA"/>
</dbReference>
<sequence>MYNRQNERIPETTYTNYGGQGQPQQVPPPWVSRFDQQSQRWYFVNEQTGERSWELPSGFYNGAPNRPYGETTSTATVDQTRGQKHHGSGLGWGMAGAAAGLVGGALLMHEGHEIKEHWREDEYRAEERVDDAARWTGDKVQEVEDIPEDVAQGFDRFGNRVERRFDRFGDRVEQGFDNTVDYVEDTPDRIAGDIGEDVGRVERFGDGIQDSYDEGRYEGRNDYDDRRDNNCVRSKLTLLTAS</sequence>
<dbReference type="InterPro" id="IPR001202">
    <property type="entry name" value="WW_dom"/>
</dbReference>
<feature type="region of interest" description="Disordered" evidence="1">
    <location>
        <begin position="1"/>
        <end position="28"/>
    </location>
</feature>
<feature type="compositionally biased region" description="Basic and acidic residues" evidence="1">
    <location>
        <begin position="1"/>
        <end position="10"/>
    </location>
</feature>
<name>A0A6H0XLR0_9PEZI</name>
<dbReference type="Gene3D" id="2.20.70.10">
    <property type="match status" value="1"/>
</dbReference>
<evidence type="ECO:0000256" key="1">
    <source>
        <dbReference type="SAM" id="MobiDB-lite"/>
    </source>
</evidence>
<proteinExistence type="predicted"/>
<evidence type="ECO:0000313" key="4">
    <source>
        <dbReference type="Proteomes" id="UP000503462"/>
    </source>
</evidence>
<keyword evidence="4" id="KW-1185">Reference proteome</keyword>
<organism evidence="3 4">
    <name type="scientific">Peltaster fructicola</name>
    <dbReference type="NCBI Taxonomy" id="286661"/>
    <lineage>
        <taxon>Eukaryota</taxon>
        <taxon>Fungi</taxon>
        <taxon>Dikarya</taxon>
        <taxon>Ascomycota</taxon>
        <taxon>Pezizomycotina</taxon>
        <taxon>Dothideomycetes</taxon>
        <taxon>Dothideomycetes incertae sedis</taxon>
        <taxon>Peltaster</taxon>
    </lineage>
</organism>
<dbReference type="Pfam" id="PF00397">
    <property type="entry name" value="WW"/>
    <property type="match status" value="1"/>
</dbReference>
<protein>
    <recommendedName>
        <fullName evidence="2">WW domain-containing protein</fullName>
    </recommendedName>
</protein>
<gene>
    <name evidence="3" type="ORF">AMS68_001075</name>
</gene>
<accession>A0A6H0XLR0</accession>
<dbReference type="SUPFAM" id="SSF51045">
    <property type="entry name" value="WW domain"/>
    <property type="match status" value="1"/>
</dbReference>
<feature type="domain" description="WW" evidence="2">
    <location>
        <begin position="24"/>
        <end position="58"/>
    </location>
</feature>
<reference evidence="3 4" key="1">
    <citation type="journal article" date="2016" name="Sci. Rep.">
        <title>Peltaster fructicola genome reveals evolution from an invasive phytopathogen to an ectophytic parasite.</title>
        <authorList>
            <person name="Xu C."/>
            <person name="Chen H."/>
            <person name="Gleason M.L."/>
            <person name="Xu J.R."/>
            <person name="Liu H."/>
            <person name="Zhang R."/>
            <person name="Sun G."/>
        </authorList>
    </citation>
    <scope>NUCLEOTIDE SEQUENCE [LARGE SCALE GENOMIC DNA]</scope>
    <source>
        <strain evidence="3 4">LNHT1506</strain>
    </source>
</reference>
<feature type="region of interest" description="Disordered" evidence="1">
    <location>
        <begin position="64"/>
        <end position="88"/>
    </location>
</feature>
<feature type="compositionally biased region" description="Polar residues" evidence="1">
    <location>
        <begin position="70"/>
        <end position="80"/>
    </location>
</feature>
<dbReference type="OrthoDB" id="2367685at2759"/>
<dbReference type="SMART" id="SM00456">
    <property type="entry name" value="WW"/>
    <property type="match status" value="1"/>
</dbReference>
<evidence type="ECO:0000313" key="3">
    <source>
        <dbReference type="EMBL" id="QIW95557.1"/>
    </source>
</evidence>
<evidence type="ECO:0000259" key="2">
    <source>
        <dbReference type="PROSITE" id="PS50020"/>
    </source>
</evidence>
<dbReference type="Proteomes" id="UP000503462">
    <property type="component" value="Chromosome 1"/>
</dbReference>
<dbReference type="AlphaFoldDB" id="A0A6H0XLR0"/>
<dbReference type="InterPro" id="IPR036020">
    <property type="entry name" value="WW_dom_sf"/>
</dbReference>
<dbReference type="PROSITE" id="PS50020">
    <property type="entry name" value="WW_DOMAIN_2"/>
    <property type="match status" value="1"/>
</dbReference>